<sequence length="131" mass="14539">NYVDVTFLGAEIGGLNAFIYRVGAAKPSNLIGKDKEPLPLNNTYRFVLWRDNNKDGVFQQVEKLTDEEMVQYDYKWELTGKSINGEVGAQANTSNEDIVIPATNREAAQTYGAQAGDGLQGYGLRVLYTKK</sequence>
<organism evidence="1 2">
    <name type="scientific">Escherichia coli</name>
    <dbReference type="NCBI Taxonomy" id="562"/>
    <lineage>
        <taxon>Bacteria</taxon>
        <taxon>Pseudomonadati</taxon>
        <taxon>Pseudomonadota</taxon>
        <taxon>Gammaproteobacteria</taxon>
        <taxon>Enterobacterales</taxon>
        <taxon>Enterobacteriaceae</taxon>
        <taxon>Escherichia</taxon>
    </lineage>
</organism>
<accession>A0A418GSR4</accession>
<comment type="caution">
    <text evidence="1">The sequence shown here is derived from an EMBL/GenBank/DDBJ whole genome shotgun (WGS) entry which is preliminary data.</text>
</comment>
<protein>
    <submittedName>
        <fullName evidence="1">Intimin-like inverse autotransporter protein SinH</fullName>
    </submittedName>
</protein>
<dbReference type="AlphaFoldDB" id="A0A418GSR4"/>
<evidence type="ECO:0000313" key="1">
    <source>
        <dbReference type="EMBL" id="RIB43873.1"/>
    </source>
</evidence>
<feature type="non-terminal residue" evidence="1">
    <location>
        <position position="1"/>
    </location>
</feature>
<evidence type="ECO:0000313" key="2">
    <source>
        <dbReference type="Proteomes" id="UP000284508"/>
    </source>
</evidence>
<dbReference type="Proteomes" id="UP000284508">
    <property type="component" value="Unassembled WGS sequence"/>
</dbReference>
<name>A0A418GSR4_ECOLX</name>
<reference evidence="1 2" key="1">
    <citation type="journal article" date="2018" name="BMC Microbiol.">
        <title>Genome sequencing of strains of the most prevalent clonal group of O1:K1:H7 Escherichia coli that causes neonatal meningitis in France.</title>
        <authorList>
            <person name="Geslain G."/>
            <person name="Birgy A."/>
            <person name="Adiba S."/>
            <person name="Magnan M."/>
            <person name="Courroux C."/>
            <person name="Levy C."/>
            <person name="Cohen R."/>
            <person name="Bidet P."/>
            <person name="Bonacorsi S."/>
        </authorList>
    </citation>
    <scope>NUCLEOTIDE SEQUENCE [LARGE SCALE GENOMIC DNA]</scope>
    <source>
        <strain evidence="1 2">S308</strain>
    </source>
</reference>
<proteinExistence type="predicted"/>
<gene>
    <name evidence="1" type="ORF">D3C88_00465</name>
</gene>
<dbReference type="EMBL" id="QXHA01000023">
    <property type="protein sequence ID" value="RIB43873.1"/>
    <property type="molecule type" value="Genomic_DNA"/>
</dbReference>